<dbReference type="EMBL" id="JAVYAA010000006">
    <property type="protein sequence ID" value="MDT8979111.1"/>
    <property type="molecule type" value="Genomic_DNA"/>
</dbReference>
<dbReference type="Proteomes" id="UP001250538">
    <property type="component" value="Unassembled WGS sequence"/>
</dbReference>
<organism evidence="1 2">
    <name type="scientific">Paenibacillus suaedae</name>
    <dbReference type="NCBI Taxonomy" id="3077233"/>
    <lineage>
        <taxon>Bacteria</taxon>
        <taxon>Bacillati</taxon>
        <taxon>Bacillota</taxon>
        <taxon>Bacilli</taxon>
        <taxon>Bacillales</taxon>
        <taxon>Paenibacillaceae</taxon>
        <taxon>Paenibacillus</taxon>
    </lineage>
</organism>
<name>A0AAJ2N6J1_9BACL</name>
<evidence type="ECO:0000313" key="2">
    <source>
        <dbReference type="Proteomes" id="UP001250538"/>
    </source>
</evidence>
<comment type="caution">
    <text evidence="1">The sequence shown here is derived from an EMBL/GenBank/DDBJ whole genome shotgun (WGS) entry which is preliminary data.</text>
</comment>
<sequence>MAFEAGNGGGDMVDDRQLDEFLLISKHRLVSHYQVKLLSCLQCISPEMLWDQESEGENCIGSIVLHIIAHVDRNTMRLSNPDRRFDQGIETHFPNEPMSKLELIARVTESFEALGAAIDQSHSKNHSMYDLYHLVEHTAYHSGQVIDRVQRRIGTRFQFVQQGLNEKALRQRVENELEVRKAKNTAT</sequence>
<dbReference type="SUPFAM" id="SSF109854">
    <property type="entry name" value="DinB/YfiT-like putative metalloenzymes"/>
    <property type="match status" value="1"/>
</dbReference>
<dbReference type="InterPro" id="IPR034660">
    <property type="entry name" value="DinB/YfiT-like"/>
</dbReference>
<gene>
    <name evidence="1" type="ORF">RQP50_22995</name>
</gene>
<dbReference type="RefSeq" id="WP_315746860.1">
    <property type="nucleotide sequence ID" value="NZ_JAVYAA010000006.1"/>
</dbReference>
<proteinExistence type="predicted"/>
<keyword evidence="2" id="KW-1185">Reference proteome</keyword>
<evidence type="ECO:0000313" key="1">
    <source>
        <dbReference type="EMBL" id="MDT8979111.1"/>
    </source>
</evidence>
<reference evidence="2" key="1">
    <citation type="submission" date="2023-09" db="EMBL/GenBank/DDBJ databases">
        <title>Paenibacillus sp. chi10 Genome sequencing and assembly.</title>
        <authorList>
            <person name="Kim I."/>
        </authorList>
    </citation>
    <scope>NUCLEOTIDE SEQUENCE [LARGE SCALE GENOMIC DNA]</scope>
    <source>
        <strain evidence="2">chi10</strain>
    </source>
</reference>
<dbReference type="AlphaFoldDB" id="A0AAJ2N6J1"/>
<protein>
    <submittedName>
        <fullName evidence="1">DinB family protein</fullName>
    </submittedName>
</protein>
<accession>A0AAJ2N6J1</accession>
<dbReference type="Gene3D" id="1.20.120.450">
    <property type="entry name" value="dinb family like domain"/>
    <property type="match status" value="1"/>
</dbReference>